<keyword evidence="2" id="KW-1185">Reference proteome</keyword>
<dbReference type="Proteomes" id="UP000287177">
    <property type="component" value="Unassembled WGS sequence"/>
</dbReference>
<accession>A0A439DYW7</accession>
<name>A0A439DYW7_9MYCO</name>
<gene>
    <name evidence="1" type="ORF">MELE44368_11665</name>
</gene>
<sequence>MLNRYELAVLFIENRRAYVVVTAVHAAPCLLGRIFSDREKQIENGGLDGLSVE</sequence>
<evidence type="ECO:0000313" key="1">
    <source>
        <dbReference type="EMBL" id="RWA22869.1"/>
    </source>
</evidence>
<evidence type="ECO:0000313" key="2">
    <source>
        <dbReference type="Proteomes" id="UP000287177"/>
    </source>
</evidence>
<organism evidence="1 2">
    <name type="scientific">Mycolicibacterium elephantis DSM 44368</name>
    <dbReference type="NCBI Taxonomy" id="1335622"/>
    <lineage>
        <taxon>Bacteria</taxon>
        <taxon>Bacillati</taxon>
        <taxon>Actinomycetota</taxon>
        <taxon>Actinomycetes</taxon>
        <taxon>Mycobacteriales</taxon>
        <taxon>Mycobacteriaceae</taxon>
        <taxon>Mycolicibacterium</taxon>
    </lineage>
</organism>
<protein>
    <submittedName>
        <fullName evidence="1">Uncharacterized protein</fullName>
    </submittedName>
</protein>
<reference evidence="1 2" key="1">
    <citation type="submission" date="2013-06" db="EMBL/GenBank/DDBJ databases">
        <title>The draft sequence of the Mycobacterium elephantis genome.</title>
        <authorList>
            <person name="Pettersson F.B."/>
            <person name="Das S."/>
            <person name="Dasgupta S."/>
            <person name="Bhattacharya A."/>
            <person name="Kirsebom L.A."/>
        </authorList>
    </citation>
    <scope>NUCLEOTIDE SEQUENCE [LARGE SCALE GENOMIC DNA]</scope>
    <source>
        <strain evidence="1 2">DSM 44368</strain>
    </source>
</reference>
<comment type="caution">
    <text evidence="1">The sequence shown here is derived from an EMBL/GenBank/DDBJ whole genome shotgun (WGS) entry which is preliminary data.</text>
</comment>
<dbReference type="AlphaFoldDB" id="A0A439DYW7"/>
<dbReference type="EMBL" id="ATDN01000003">
    <property type="protein sequence ID" value="RWA22869.1"/>
    <property type="molecule type" value="Genomic_DNA"/>
</dbReference>
<proteinExistence type="predicted"/>